<dbReference type="EC" id="3.1.26.4" evidence="3"/>
<evidence type="ECO:0000259" key="8">
    <source>
        <dbReference type="PROSITE" id="PS50879"/>
    </source>
</evidence>
<reference evidence="9 10" key="1">
    <citation type="journal article" date="2021" name="BMC Biol.">
        <title>Horizontally acquired antibacterial genes associated with adaptive radiation of ladybird beetles.</title>
        <authorList>
            <person name="Li H.S."/>
            <person name="Tang X.F."/>
            <person name="Huang Y.H."/>
            <person name="Xu Z.Y."/>
            <person name="Chen M.L."/>
            <person name="Du X.Y."/>
            <person name="Qiu B.Y."/>
            <person name="Chen P.T."/>
            <person name="Zhang W."/>
            <person name="Slipinski A."/>
            <person name="Escalona H.E."/>
            <person name="Waterhouse R.M."/>
            <person name="Zwick A."/>
            <person name="Pang H."/>
        </authorList>
    </citation>
    <scope>NUCLEOTIDE SEQUENCE [LARGE SCALE GENOMIC DNA]</scope>
    <source>
        <strain evidence="9">SYSU2018</strain>
    </source>
</reference>
<evidence type="ECO:0000256" key="6">
    <source>
        <dbReference type="ARBA" id="ARBA00022759"/>
    </source>
</evidence>
<accession>A0ABD2NBU5</accession>
<protein>
    <recommendedName>
        <fullName evidence="3">ribonuclease H</fullName>
        <ecNumber evidence="3">3.1.26.4</ecNumber>
    </recommendedName>
</protein>
<dbReference type="InterPro" id="IPR050092">
    <property type="entry name" value="RNase_H"/>
</dbReference>
<dbReference type="InterPro" id="IPR002156">
    <property type="entry name" value="RNaseH_domain"/>
</dbReference>
<keyword evidence="5" id="KW-0479">Metal-binding</keyword>
<comment type="similarity">
    <text evidence="2">Belongs to the RNase H family.</text>
</comment>
<dbReference type="Pfam" id="PF00075">
    <property type="entry name" value="RNase_H"/>
    <property type="match status" value="1"/>
</dbReference>
<evidence type="ECO:0000313" key="9">
    <source>
        <dbReference type="EMBL" id="KAL3275870.1"/>
    </source>
</evidence>
<evidence type="ECO:0000256" key="2">
    <source>
        <dbReference type="ARBA" id="ARBA00005300"/>
    </source>
</evidence>
<comment type="caution">
    <text evidence="9">The sequence shown here is derived from an EMBL/GenBank/DDBJ whole genome shotgun (WGS) entry which is preliminary data.</text>
</comment>
<dbReference type="Proteomes" id="UP001516400">
    <property type="component" value="Unassembled WGS sequence"/>
</dbReference>
<dbReference type="PANTHER" id="PTHR10642">
    <property type="entry name" value="RIBONUCLEASE H1"/>
    <property type="match status" value="1"/>
</dbReference>
<dbReference type="GO" id="GO:0046872">
    <property type="term" value="F:metal ion binding"/>
    <property type="evidence" value="ECO:0007669"/>
    <property type="project" value="UniProtKB-KW"/>
</dbReference>
<dbReference type="PANTHER" id="PTHR10642:SF26">
    <property type="entry name" value="RIBONUCLEASE H1"/>
    <property type="match status" value="1"/>
</dbReference>
<evidence type="ECO:0000313" key="10">
    <source>
        <dbReference type="Proteomes" id="UP001516400"/>
    </source>
</evidence>
<evidence type="ECO:0000256" key="1">
    <source>
        <dbReference type="ARBA" id="ARBA00000077"/>
    </source>
</evidence>
<keyword evidence="7" id="KW-0378">Hydrolase</keyword>
<evidence type="ECO:0000256" key="5">
    <source>
        <dbReference type="ARBA" id="ARBA00022723"/>
    </source>
</evidence>
<dbReference type="EMBL" id="JABFTP020000083">
    <property type="protein sequence ID" value="KAL3275870.1"/>
    <property type="molecule type" value="Genomic_DNA"/>
</dbReference>
<keyword evidence="6" id="KW-0255">Endonuclease</keyword>
<comment type="catalytic activity">
    <reaction evidence="1">
        <text>Endonucleolytic cleavage to 5'-phosphomonoester.</text>
        <dbReference type="EC" id="3.1.26.4"/>
    </reaction>
</comment>
<dbReference type="GO" id="GO:0004523">
    <property type="term" value="F:RNA-DNA hybrid ribonuclease activity"/>
    <property type="evidence" value="ECO:0007669"/>
    <property type="project" value="UniProtKB-EC"/>
</dbReference>
<gene>
    <name evidence="9" type="ORF">HHI36_020609</name>
</gene>
<evidence type="ECO:0000256" key="7">
    <source>
        <dbReference type="ARBA" id="ARBA00022801"/>
    </source>
</evidence>
<dbReference type="AlphaFoldDB" id="A0ABD2NBU5"/>
<dbReference type="InterPro" id="IPR036397">
    <property type="entry name" value="RNaseH_sf"/>
</dbReference>
<feature type="domain" description="RNase H type-1" evidence="8">
    <location>
        <begin position="1"/>
        <end position="63"/>
    </location>
</feature>
<evidence type="ECO:0000256" key="4">
    <source>
        <dbReference type="ARBA" id="ARBA00022722"/>
    </source>
</evidence>
<evidence type="ECO:0000256" key="3">
    <source>
        <dbReference type="ARBA" id="ARBA00012180"/>
    </source>
</evidence>
<organism evidence="9 10">
    <name type="scientific">Cryptolaemus montrouzieri</name>
    <dbReference type="NCBI Taxonomy" id="559131"/>
    <lineage>
        <taxon>Eukaryota</taxon>
        <taxon>Metazoa</taxon>
        <taxon>Ecdysozoa</taxon>
        <taxon>Arthropoda</taxon>
        <taxon>Hexapoda</taxon>
        <taxon>Insecta</taxon>
        <taxon>Pterygota</taxon>
        <taxon>Neoptera</taxon>
        <taxon>Endopterygota</taxon>
        <taxon>Coleoptera</taxon>
        <taxon>Polyphaga</taxon>
        <taxon>Cucujiformia</taxon>
        <taxon>Coccinelloidea</taxon>
        <taxon>Coccinellidae</taxon>
        <taxon>Scymninae</taxon>
        <taxon>Scymnini</taxon>
        <taxon>Cryptolaemus</taxon>
    </lineage>
</organism>
<keyword evidence="4" id="KW-0540">Nuclease</keyword>
<dbReference type="PROSITE" id="PS50879">
    <property type="entry name" value="RNASE_H_1"/>
    <property type="match status" value="1"/>
</dbReference>
<name>A0ABD2NBU5_9CUCU</name>
<keyword evidence="10" id="KW-1185">Reference proteome</keyword>
<dbReference type="Gene3D" id="3.30.420.10">
    <property type="entry name" value="Ribonuclease H-like superfamily/Ribonuclease H"/>
    <property type="match status" value="1"/>
</dbReference>
<dbReference type="SUPFAM" id="SSF53098">
    <property type="entry name" value="Ribonuclease H-like"/>
    <property type="match status" value="1"/>
</dbReference>
<sequence>MDKKWKKNNWKVATGADVKNKEDLIKLDKMRNKMADVDWVHVRGHQGDKGNEEADKLARTGSLLYIKH</sequence>
<dbReference type="InterPro" id="IPR012337">
    <property type="entry name" value="RNaseH-like_sf"/>
</dbReference>
<proteinExistence type="inferred from homology"/>